<evidence type="ECO:0000256" key="2">
    <source>
        <dbReference type="ARBA" id="ARBA00004953"/>
    </source>
</evidence>
<evidence type="ECO:0000256" key="9">
    <source>
        <dbReference type="ARBA" id="ARBA00022962"/>
    </source>
</evidence>
<dbReference type="EMBL" id="CP003740">
    <property type="protein sequence ID" value="AGI67888.1"/>
    <property type="molecule type" value="Genomic_DNA"/>
</dbReference>
<keyword evidence="13" id="KW-1185">Reference proteome</keyword>
<feature type="domain" description="CobB/CobQ-like glutamine amidotransferase" evidence="11">
    <location>
        <begin position="223"/>
        <end position="411"/>
    </location>
</feature>
<protein>
    <submittedName>
        <fullName evidence="12">Cobyrinic acid A,C-diamide synthase</fullName>
    </submittedName>
</protein>
<dbReference type="eggNOG" id="COG1797">
    <property type="taxonomic scope" value="Bacteria"/>
</dbReference>
<evidence type="ECO:0000256" key="8">
    <source>
        <dbReference type="ARBA" id="ARBA00022842"/>
    </source>
</evidence>
<organism evidence="12 13">
    <name type="scientific">Octadecabacter antarcticus 307</name>
    <dbReference type="NCBI Taxonomy" id="391626"/>
    <lineage>
        <taxon>Bacteria</taxon>
        <taxon>Pseudomonadati</taxon>
        <taxon>Pseudomonadota</taxon>
        <taxon>Alphaproteobacteria</taxon>
        <taxon>Rhodobacterales</taxon>
        <taxon>Roseobacteraceae</taxon>
        <taxon>Octadecabacter</taxon>
    </lineage>
</organism>
<dbReference type="Pfam" id="PF07685">
    <property type="entry name" value="GATase_3"/>
    <property type="match status" value="1"/>
</dbReference>
<dbReference type="HOGENOM" id="CLU_022752_0_0_5"/>
<dbReference type="InterPro" id="IPR004484">
    <property type="entry name" value="CbiA/CobB_synth"/>
</dbReference>
<dbReference type="NCBIfam" id="TIGR00379">
    <property type="entry name" value="cobB"/>
    <property type="match status" value="1"/>
</dbReference>
<proteinExistence type="inferred from homology"/>
<evidence type="ECO:0000259" key="11">
    <source>
        <dbReference type="Pfam" id="PF07685"/>
    </source>
</evidence>
<dbReference type="InterPro" id="IPR011698">
    <property type="entry name" value="GATase_3"/>
</dbReference>
<dbReference type="KEGG" id="oat:OAN307_c22640"/>
<evidence type="ECO:0000256" key="5">
    <source>
        <dbReference type="ARBA" id="ARBA00022598"/>
    </source>
</evidence>
<dbReference type="Pfam" id="PF01656">
    <property type="entry name" value="CbiA"/>
    <property type="match status" value="1"/>
</dbReference>
<gene>
    <name evidence="12" type="primary">cobB</name>
    <name evidence="12" type="ORF">OAN307_c22640</name>
</gene>
<sequence length="414" mass="43763">MTLGLLRALKNAGHVVRSAKSGPDYIDPQFHAAATGRPCVNLDAWAMTNARIKSLASGYGDLIIEGAMGLFDGAPPNGKGSTADLARILDLPVILLVDAKAMSQSVAALVAGFAGFDARVRVAGVILNRVGSDRHALMLKTALAPLNIPVLGTIARRDDLSRPSRHLGLVQAGEMPDLDAFLDRAADIVARNVDLTALRALMAPSNWPADRPANVDPAQNPMRIAIAQDAAFSFTYPHMLADWARSGVTILSFSPLADDPVPDADRVFLPGGYPELYARQIASAKTFMQSLKNAAQTTDIYGECGGYMTLGETLIDGDGTAHKMAGLLGLTTSFKEPKLHLGYRTLQQRVPHSLIATASATNGFSAHEFHYATTLDAQGSALFDASDAQGTSLGPIGLIDGRVAGSFAHIIDRV</sequence>
<keyword evidence="9" id="KW-0315">Glutamine amidotransferase</keyword>
<dbReference type="InterPro" id="IPR027417">
    <property type="entry name" value="P-loop_NTPase"/>
</dbReference>
<dbReference type="PANTHER" id="PTHR43873:SF1">
    <property type="entry name" value="COBYRINATE A,C-DIAMIDE SYNTHASE"/>
    <property type="match status" value="1"/>
</dbReference>
<evidence type="ECO:0000256" key="1">
    <source>
        <dbReference type="ARBA" id="ARBA00001946"/>
    </source>
</evidence>
<keyword evidence="4" id="KW-0169">Cobalamin biosynthesis</keyword>
<dbReference type="NCBIfam" id="NF002204">
    <property type="entry name" value="PRK01077.1"/>
    <property type="match status" value="1"/>
</dbReference>
<accession>M9R7Z3</accession>
<comment type="pathway">
    <text evidence="2">Cofactor biosynthesis; adenosylcobalamin biosynthesis.</text>
</comment>
<dbReference type="GO" id="GO:0009236">
    <property type="term" value="P:cobalamin biosynthetic process"/>
    <property type="evidence" value="ECO:0007669"/>
    <property type="project" value="UniProtKB-KW"/>
</dbReference>
<evidence type="ECO:0000256" key="7">
    <source>
        <dbReference type="ARBA" id="ARBA00022840"/>
    </source>
</evidence>
<dbReference type="InterPro" id="IPR002586">
    <property type="entry name" value="CobQ/CobB/MinD/ParA_Nub-bd_dom"/>
</dbReference>
<keyword evidence="8" id="KW-0460">Magnesium</keyword>
<comment type="cofactor">
    <cofactor evidence="1">
        <name>Mg(2+)</name>
        <dbReference type="ChEBI" id="CHEBI:18420"/>
    </cofactor>
</comment>
<reference evidence="12 13" key="1">
    <citation type="journal article" date="2013" name="PLoS ONE">
        <title>Poles Apart: Arctic and Antarctic Octadecabacter strains Share High Genome Plasticity and a New Type of Xanthorhodopsin.</title>
        <authorList>
            <person name="Vollmers J."/>
            <person name="Voget S."/>
            <person name="Dietrich S."/>
            <person name="Gollnow K."/>
            <person name="Smits M."/>
            <person name="Meyer K."/>
            <person name="Brinkhoff T."/>
            <person name="Simon M."/>
            <person name="Daniel R."/>
        </authorList>
    </citation>
    <scope>NUCLEOTIDE SEQUENCE [LARGE SCALE GENOMIC DNA]</scope>
    <source>
        <strain evidence="12 13">307</strain>
    </source>
</reference>
<name>M9R7Z3_9RHOB</name>
<evidence type="ECO:0000256" key="6">
    <source>
        <dbReference type="ARBA" id="ARBA00022741"/>
    </source>
</evidence>
<feature type="domain" description="CobQ/CobB/MinD/ParA nucleotide binding" evidence="10">
    <location>
        <begin position="2"/>
        <end position="166"/>
    </location>
</feature>
<dbReference type="GO" id="GO:0042242">
    <property type="term" value="F:cobyrinic acid a,c-diamide synthase activity"/>
    <property type="evidence" value="ECO:0007669"/>
    <property type="project" value="InterPro"/>
</dbReference>
<keyword evidence="6" id="KW-0547">Nucleotide-binding</keyword>
<dbReference type="PANTHER" id="PTHR43873">
    <property type="entry name" value="COBYRINATE A,C-DIAMIDE SYNTHASE"/>
    <property type="match status" value="1"/>
</dbReference>
<evidence type="ECO:0000256" key="4">
    <source>
        <dbReference type="ARBA" id="ARBA00022573"/>
    </source>
</evidence>
<dbReference type="SUPFAM" id="SSF52540">
    <property type="entry name" value="P-loop containing nucleoside triphosphate hydrolases"/>
    <property type="match status" value="1"/>
</dbReference>
<dbReference type="InterPro" id="IPR029062">
    <property type="entry name" value="Class_I_gatase-like"/>
</dbReference>
<dbReference type="SUPFAM" id="SSF52317">
    <property type="entry name" value="Class I glutamine amidotransferase-like"/>
    <property type="match status" value="1"/>
</dbReference>
<dbReference type="STRING" id="391626.OAN307_c22640"/>
<evidence type="ECO:0000313" key="12">
    <source>
        <dbReference type="EMBL" id="AGI67888.1"/>
    </source>
</evidence>
<keyword evidence="7" id="KW-0067">ATP-binding</keyword>
<evidence type="ECO:0000313" key="13">
    <source>
        <dbReference type="Proteomes" id="UP000005307"/>
    </source>
</evidence>
<keyword evidence="5" id="KW-0436">Ligase</keyword>
<dbReference type="GO" id="GO:0005524">
    <property type="term" value="F:ATP binding"/>
    <property type="evidence" value="ECO:0007669"/>
    <property type="project" value="UniProtKB-KW"/>
</dbReference>
<dbReference type="Gene3D" id="3.40.50.300">
    <property type="entry name" value="P-loop containing nucleotide triphosphate hydrolases"/>
    <property type="match status" value="1"/>
</dbReference>
<dbReference type="AlphaFoldDB" id="M9R7Z3"/>
<evidence type="ECO:0000256" key="3">
    <source>
        <dbReference type="ARBA" id="ARBA00006205"/>
    </source>
</evidence>
<comment type="similarity">
    <text evidence="3">Belongs to the CobB/CobQ family. CobQ subfamily.</text>
</comment>
<dbReference type="PROSITE" id="PS51274">
    <property type="entry name" value="GATASE_COBBQ"/>
    <property type="match status" value="1"/>
</dbReference>
<evidence type="ECO:0000259" key="10">
    <source>
        <dbReference type="Pfam" id="PF01656"/>
    </source>
</evidence>
<dbReference type="Proteomes" id="UP000005307">
    <property type="component" value="Chromosome"/>
</dbReference>